<dbReference type="GO" id="GO:0004418">
    <property type="term" value="F:hydroxymethylbilane synthase activity"/>
    <property type="evidence" value="ECO:0007669"/>
    <property type="project" value="UniProtKB-UniRule"/>
</dbReference>
<dbReference type="PANTHER" id="PTHR11557">
    <property type="entry name" value="PORPHOBILINOGEN DEAMINASE"/>
    <property type="match status" value="1"/>
</dbReference>
<comment type="caution">
    <text evidence="11">The sequence shown here is derived from an EMBL/GenBank/DDBJ whole genome shotgun (WGS) entry which is preliminary data.</text>
</comment>
<feature type="domain" description="Porphobilinogen deaminase C-terminal" evidence="10">
    <location>
        <begin position="234"/>
        <end position="284"/>
    </location>
</feature>
<dbReference type="InterPro" id="IPR022418">
    <property type="entry name" value="Porphobilinogen_deaminase_C"/>
</dbReference>
<comment type="subunit">
    <text evidence="4 8">Monomer.</text>
</comment>
<keyword evidence="5 8" id="KW-0808">Transferase</keyword>
<reference evidence="11 12" key="1">
    <citation type="submission" date="2018-08" db="EMBL/GenBank/DDBJ databases">
        <title>Henriciella mobilis sp. nov., isolated from seawater.</title>
        <authorList>
            <person name="Cheng H."/>
            <person name="Wu Y.-H."/>
            <person name="Xu X.-W."/>
            <person name="Guo L.-L."/>
        </authorList>
    </citation>
    <scope>NUCLEOTIDE SEQUENCE [LARGE SCALE GENOMIC DNA]</scope>
    <source>
        <strain evidence="11 12">CCUG66934</strain>
    </source>
</reference>
<evidence type="ECO:0000256" key="6">
    <source>
        <dbReference type="ARBA" id="ARBA00023244"/>
    </source>
</evidence>
<dbReference type="PIRSF" id="PIRSF001438">
    <property type="entry name" value="4pyrrol_synth_OHMeBilane_synth"/>
    <property type="match status" value="1"/>
</dbReference>
<evidence type="ECO:0000256" key="2">
    <source>
        <dbReference type="ARBA" id="ARBA00004735"/>
    </source>
</evidence>
<organism evidence="11 12">
    <name type="scientific">Henriciella barbarensis</name>
    <dbReference type="NCBI Taxonomy" id="86342"/>
    <lineage>
        <taxon>Bacteria</taxon>
        <taxon>Pseudomonadati</taxon>
        <taxon>Pseudomonadota</taxon>
        <taxon>Alphaproteobacteria</taxon>
        <taxon>Hyphomonadales</taxon>
        <taxon>Hyphomonadaceae</taxon>
        <taxon>Henriciella</taxon>
    </lineage>
</organism>
<dbReference type="Pfam" id="PF01379">
    <property type="entry name" value="Porphobil_deam"/>
    <property type="match status" value="1"/>
</dbReference>
<dbReference type="GO" id="GO:0005737">
    <property type="term" value="C:cytoplasm"/>
    <property type="evidence" value="ECO:0007669"/>
    <property type="project" value="UniProtKB-UniRule"/>
</dbReference>
<dbReference type="Proteomes" id="UP000265431">
    <property type="component" value="Unassembled WGS sequence"/>
</dbReference>
<dbReference type="EMBL" id="QWGB01000005">
    <property type="protein sequence ID" value="RIJ23954.1"/>
    <property type="molecule type" value="Genomic_DNA"/>
</dbReference>
<dbReference type="EC" id="2.5.1.61" evidence="8"/>
<keyword evidence="12" id="KW-1185">Reference proteome</keyword>
<evidence type="ECO:0000256" key="4">
    <source>
        <dbReference type="ARBA" id="ARBA00011245"/>
    </source>
</evidence>
<dbReference type="SUPFAM" id="SSF54782">
    <property type="entry name" value="Porphobilinogen deaminase (hydroxymethylbilane synthase), C-terminal domain"/>
    <property type="match status" value="1"/>
</dbReference>
<dbReference type="PROSITE" id="PS00533">
    <property type="entry name" value="PORPHOBILINOGEN_DEAM"/>
    <property type="match status" value="1"/>
</dbReference>
<evidence type="ECO:0000256" key="8">
    <source>
        <dbReference type="HAMAP-Rule" id="MF_00260"/>
    </source>
</evidence>
<name>A0A399R0F7_9PROT</name>
<feature type="modified residue" description="S-(dipyrrolylmethanemethyl)cysteine" evidence="8">
    <location>
        <position position="250"/>
    </location>
</feature>
<evidence type="ECO:0000259" key="9">
    <source>
        <dbReference type="Pfam" id="PF01379"/>
    </source>
</evidence>
<dbReference type="PRINTS" id="PR00151">
    <property type="entry name" value="PORPHBDMNASE"/>
</dbReference>
<dbReference type="FunFam" id="3.40.190.10:FF:000005">
    <property type="entry name" value="Porphobilinogen deaminase"/>
    <property type="match status" value="1"/>
</dbReference>
<dbReference type="HAMAP" id="MF_00260">
    <property type="entry name" value="Porphobil_deam"/>
    <property type="match status" value="1"/>
</dbReference>
<dbReference type="NCBIfam" id="TIGR00212">
    <property type="entry name" value="hemC"/>
    <property type="match status" value="1"/>
</dbReference>
<dbReference type="InterPro" id="IPR022417">
    <property type="entry name" value="Porphobilin_deaminase_N"/>
</dbReference>
<dbReference type="Gene3D" id="3.30.160.40">
    <property type="entry name" value="Porphobilinogen deaminase, C-terminal domain"/>
    <property type="match status" value="1"/>
</dbReference>
<comment type="catalytic activity">
    <reaction evidence="7 8">
        <text>4 porphobilinogen + H2O = hydroxymethylbilane + 4 NH4(+)</text>
        <dbReference type="Rhea" id="RHEA:13185"/>
        <dbReference type="ChEBI" id="CHEBI:15377"/>
        <dbReference type="ChEBI" id="CHEBI:28938"/>
        <dbReference type="ChEBI" id="CHEBI:57845"/>
        <dbReference type="ChEBI" id="CHEBI:58126"/>
        <dbReference type="EC" id="2.5.1.61"/>
    </reaction>
</comment>
<gene>
    <name evidence="8 11" type="primary">hemC</name>
    <name evidence="11" type="ORF">D1224_06810</name>
</gene>
<dbReference type="InterPro" id="IPR000860">
    <property type="entry name" value="HemC"/>
</dbReference>
<comment type="pathway">
    <text evidence="2">Porphyrin-containing compound metabolism; protoporphyrin-IX biosynthesis; coproporphyrinogen-III from 5-aminolevulinate: step 2/4.</text>
</comment>
<dbReference type="Gene3D" id="3.40.190.10">
    <property type="entry name" value="Periplasmic binding protein-like II"/>
    <property type="match status" value="2"/>
</dbReference>
<accession>A0A399R0F7</accession>
<dbReference type="RefSeq" id="WP_119379143.1">
    <property type="nucleotide sequence ID" value="NZ_QWGB01000005.1"/>
</dbReference>
<dbReference type="GO" id="GO:0006782">
    <property type="term" value="P:protoporphyrinogen IX biosynthetic process"/>
    <property type="evidence" value="ECO:0007669"/>
    <property type="project" value="UniProtKB-UniRule"/>
</dbReference>
<comment type="function">
    <text evidence="1 8">Tetrapolymerization of the monopyrrole PBG into the hydroxymethylbilane pre-uroporphyrinogen in several discrete steps.</text>
</comment>
<evidence type="ECO:0000313" key="11">
    <source>
        <dbReference type="EMBL" id="RIJ23954.1"/>
    </source>
</evidence>
<dbReference type="PANTHER" id="PTHR11557:SF0">
    <property type="entry name" value="PORPHOBILINOGEN DEAMINASE"/>
    <property type="match status" value="1"/>
</dbReference>
<evidence type="ECO:0000256" key="1">
    <source>
        <dbReference type="ARBA" id="ARBA00002869"/>
    </source>
</evidence>
<protein>
    <recommendedName>
        <fullName evidence="8">Porphobilinogen deaminase</fullName>
        <shortName evidence="8">PBG</shortName>
        <ecNumber evidence="8">2.5.1.61</ecNumber>
    </recommendedName>
    <alternativeName>
        <fullName evidence="8">Hydroxymethylbilane synthase</fullName>
        <shortName evidence="8">HMBS</shortName>
    </alternativeName>
    <alternativeName>
        <fullName evidence="8">Pre-uroporphyrinogen synthase</fullName>
    </alternativeName>
</protein>
<dbReference type="AlphaFoldDB" id="A0A399R0F7"/>
<keyword evidence="6 8" id="KW-0627">Porphyrin biosynthesis</keyword>
<dbReference type="Pfam" id="PF03900">
    <property type="entry name" value="Porphobil_deamC"/>
    <property type="match status" value="1"/>
</dbReference>
<evidence type="ECO:0000256" key="3">
    <source>
        <dbReference type="ARBA" id="ARBA00005638"/>
    </source>
</evidence>
<evidence type="ECO:0000259" key="10">
    <source>
        <dbReference type="Pfam" id="PF03900"/>
    </source>
</evidence>
<sequence>MPAGLAPKLKLRIGTRGSPLALVQARQVGADLERLGNGEVTCEIVTFTTGGDKLTTQRLINAGGKGLFTREIDQAVDDGRCDLAVHSLKDVPGALPDGQALLAFPKREDPRDGFISLTGVKSARDLPEGATVGTASLRRESQTLAMRPDLKIVTFRGNVQTRMKKLEDGLADATYLAMSGLERLEMTHVAVPVPISDMIPAAGQGIITVAARPDDLDPAVVDLIKSLNHEESRLAATAERAFLVELDGSCRTAMGGHARLEDGKWLFDGEVLEPDGSRRWMQADALSGDVSDEALAGLGRSIGERIREAAGGDLPAFEDD</sequence>
<evidence type="ECO:0000256" key="5">
    <source>
        <dbReference type="ARBA" id="ARBA00022679"/>
    </source>
</evidence>
<dbReference type="UniPathway" id="UPA00251">
    <property type="reaction ID" value="UER00319"/>
</dbReference>
<comment type="cofactor">
    <cofactor evidence="8">
        <name>dipyrromethane</name>
        <dbReference type="ChEBI" id="CHEBI:60342"/>
    </cofactor>
    <text evidence="8">Binds 1 dipyrromethane group covalently.</text>
</comment>
<dbReference type="InterPro" id="IPR036803">
    <property type="entry name" value="Porphobilinogen_deaminase_C_sf"/>
</dbReference>
<dbReference type="InterPro" id="IPR022419">
    <property type="entry name" value="Porphobilin_deaminase_cofac_BS"/>
</dbReference>
<dbReference type="OrthoDB" id="9810298at2"/>
<evidence type="ECO:0000313" key="12">
    <source>
        <dbReference type="Proteomes" id="UP000265431"/>
    </source>
</evidence>
<evidence type="ECO:0000256" key="7">
    <source>
        <dbReference type="ARBA" id="ARBA00048169"/>
    </source>
</evidence>
<feature type="domain" description="Porphobilinogen deaminase N-terminal" evidence="9">
    <location>
        <begin position="11"/>
        <end position="215"/>
    </location>
</feature>
<dbReference type="SUPFAM" id="SSF53850">
    <property type="entry name" value="Periplasmic binding protein-like II"/>
    <property type="match status" value="1"/>
</dbReference>
<proteinExistence type="inferred from homology"/>
<comment type="similarity">
    <text evidence="3 8">Belongs to the HMBS family.</text>
</comment>
<comment type="miscellaneous">
    <text evidence="8">The porphobilinogen subunits are added to the dipyrromethane group.</text>
</comment>